<dbReference type="InterPro" id="IPR037012">
    <property type="entry name" value="NanQ/TabA/YiaL_sf"/>
</dbReference>
<accession>A0ABM7NUY9</accession>
<dbReference type="EMBL" id="AP024484">
    <property type="protein sequence ID" value="BCS84297.1"/>
    <property type="molecule type" value="Genomic_DNA"/>
</dbReference>
<dbReference type="PANTHER" id="PTHR34986">
    <property type="entry name" value="EVOLVED BETA-GALACTOSIDASE SUBUNIT BETA"/>
    <property type="match status" value="1"/>
</dbReference>
<proteinExistence type="predicted"/>
<dbReference type="NCBIfam" id="TIGR00022">
    <property type="entry name" value="YhcH/YjgK/YiaL family protein"/>
    <property type="match status" value="1"/>
</dbReference>
<dbReference type="RefSeq" id="WP_207154481.1">
    <property type="nucleotide sequence ID" value="NZ_AP024484.1"/>
</dbReference>
<dbReference type="Proteomes" id="UP001319045">
    <property type="component" value="Chromosome"/>
</dbReference>
<dbReference type="Pfam" id="PF04074">
    <property type="entry name" value="DUF386"/>
    <property type="match status" value="1"/>
</dbReference>
<gene>
    <name evidence="1" type="ORF">prwr041_01900</name>
</gene>
<protein>
    <submittedName>
        <fullName evidence="1">Beta-D-galactosidase</fullName>
    </submittedName>
</protein>
<evidence type="ECO:0000313" key="1">
    <source>
        <dbReference type="EMBL" id="BCS84297.1"/>
    </source>
</evidence>
<reference evidence="1 2" key="1">
    <citation type="journal article" date="2022" name="Int. J. Syst. Evol. Microbiol.">
        <title>Prevotella herbatica sp. nov., a plant polysaccharide-decomposing anaerobic bacterium isolated from a methanogenic reactor.</title>
        <authorList>
            <person name="Uek A."/>
            <person name="Tonouchi A."/>
            <person name="Kaku N."/>
            <person name="Ueki K."/>
        </authorList>
    </citation>
    <scope>NUCLEOTIDE SEQUENCE [LARGE SCALE GENOMIC DNA]</scope>
    <source>
        <strain evidence="1 2">WR041</strain>
    </source>
</reference>
<dbReference type="SUPFAM" id="SSF51197">
    <property type="entry name" value="Clavaminate synthase-like"/>
    <property type="match status" value="1"/>
</dbReference>
<dbReference type="Gene3D" id="2.60.120.370">
    <property type="entry name" value="YhcH/YjgK/YiaL"/>
    <property type="match status" value="1"/>
</dbReference>
<dbReference type="PANTHER" id="PTHR34986:SF1">
    <property type="entry name" value="PROTEIN YIAL"/>
    <property type="match status" value="1"/>
</dbReference>
<organism evidence="1 2">
    <name type="scientific">Prevotella herbatica</name>
    <dbReference type="NCBI Taxonomy" id="2801997"/>
    <lineage>
        <taxon>Bacteria</taxon>
        <taxon>Pseudomonadati</taxon>
        <taxon>Bacteroidota</taxon>
        <taxon>Bacteroidia</taxon>
        <taxon>Bacteroidales</taxon>
        <taxon>Prevotellaceae</taxon>
        <taxon>Prevotella</taxon>
    </lineage>
</organism>
<name>A0ABM7NUY9_9BACT</name>
<keyword evidence="2" id="KW-1185">Reference proteome</keyword>
<sequence length="148" mass="16721">MIIDKIENLDKYISLNPLFADVVKFLESNDLNTLEEGKHEIKGADLFVNVQANPGKRLQDAVLEFHKKMIDIQIPVSDSETFGYTPVDELPEAEFNEQKDIAKLPDVEPQTYVTLNPGQMAIFFPQDGHAPCISESDCLRKVIFKIQA</sequence>
<dbReference type="InterPro" id="IPR004375">
    <property type="entry name" value="NanQ/TabA/YiaL"/>
</dbReference>
<evidence type="ECO:0000313" key="2">
    <source>
        <dbReference type="Proteomes" id="UP001319045"/>
    </source>
</evidence>